<reference evidence="8" key="1">
    <citation type="submission" date="2017-02" db="EMBL/GenBank/DDBJ databases">
        <title>Delving into the versatile metabolic prowess of the omnipresent phylum Bacteroidetes.</title>
        <authorList>
            <person name="Nobu M.K."/>
            <person name="Mei R."/>
            <person name="Narihiro T."/>
            <person name="Kuroda K."/>
            <person name="Liu W.-T."/>
        </authorList>
    </citation>
    <scope>NUCLEOTIDE SEQUENCE</scope>
    <source>
        <strain evidence="8">ADurb.Bin417</strain>
    </source>
</reference>
<evidence type="ECO:0000256" key="2">
    <source>
        <dbReference type="ARBA" id="ARBA00006706"/>
    </source>
</evidence>
<evidence type="ECO:0000256" key="6">
    <source>
        <dbReference type="ARBA" id="ARBA00023229"/>
    </source>
</evidence>
<gene>
    <name evidence="8" type="ORF">BWY73_00243</name>
</gene>
<dbReference type="GO" id="GO:0008299">
    <property type="term" value="P:isoprenoid biosynthetic process"/>
    <property type="evidence" value="ECO:0007669"/>
    <property type="project" value="UniProtKB-KW"/>
</dbReference>
<dbReference type="GO" id="GO:0046872">
    <property type="term" value="F:metal ion binding"/>
    <property type="evidence" value="ECO:0007669"/>
    <property type="project" value="UniProtKB-KW"/>
</dbReference>
<organism evidence="8">
    <name type="scientific">candidate division TA06 bacterium ADurb.Bin417</name>
    <dbReference type="NCBI Taxonomy" id="1852828"/>
    <lineage>
        <taxon>Bacteria</taxon>
        <taxon>Bacteria division TA06</taxon>
    </lineage>
</organism>
<evidence type="ECO:0000313" key="8">
    <source>
        <dbReference type="EMBL" id="OPZ93587.1"/>
    </source>
</evidence>
<evidence type="ECO:0000256" key="4">
    <source>
        <dbReference type="ARBA" id="ARBA00022723"/>
    </source>
</evidence>
<dbReference type="SUPFAM" id="SSF48576">
    <property type="entry name" value="Terpenoid synthases"/>
    <property type="match status" value="1"/>
</dbReference>
<dbReference type="Gene3D" id="1.10.600.10">
    <property type="entry name" value="Farnesyl Diphosphate Synthase"/>
    <property type="match status" value="2"/>
</dbReference>
<dbReference type="PROSITE" id="PS00723">
    <property type="entry name" value="POLYPRENYL_SYNTHASE_1"/>
    <property type="match status" value="1"/>
</dbReference>
<evidence type="ECO:0000256" key="5">
    <source>
        <dbReference type="ARBA" id="ARBA00022842"/>
    </source>
</evidence>
<dbReference type="AlphaFoldDB" id="A0A1V5MJZ3"/>
<evidence type="ECO:0000256" key="7">
    <source>
        <dbReference type="RuleBase" id="RU004466"/>
    </source>
</evidence>
<dbReference type="EC" id="2.5.1.10" evidence="8"/>
<accession>A0A1V5MJZ3</accession>
<comment type="caution">
    <text evidence="8">The sequence shown here is derived from an EMBL/GenBank/DDBJ whole genome shotgun (WGS) entry which is preliminary data.</text>
</comment>
<keyword evidence="5" id="KW-0460">Magnesium</keyword>
<keyword evidence="6" id="KW-0414">Isoprene biosynthesis</keyword>
<dbReference type="Pfam" id="PF00348">
    <property type="entry name" value="polyprenyl_synt"/>
    <property type="match status" value="2"/>
</dbReference>
<dbReference type="EMBL" id="MWAK01000017">
    <property type="protein sequence ID" value="OPZ93587.1"/>
    <property type="molecule type" value="Genomic_DNA"/>
</dbReference>
<name>A0A1V5MJZ3_UNCT6</name>
<dbReference type="PROSITE" id="PS00444">
    <property type="entry name" value="POLYPRENYL_SYNTHASE_2"/>
    <property type="match status" value="1"/>
</dbReference>
<evidence type="ECO:0000256" key="3">
    <source>
        <dbReference type="ARBA" id="ARBA00022679"/>
    </source>
</evidence>
<keyword evidence="4" id="KW-0479">Metal-binding</keyword>
<dbReference type="Proteomes" id="UP000485484">
    <property type="component" value="Unassembled WGS sequence"/>
</dbReference>
<dbReference type="PANTHER" id="PTHR43281:SF1">
    <property type="entry name" value="FARNESYL DIPHOSPHATE SYNTHASE"/>
    <property type="match status" value="1"/>
</dbReference>
<keyword evidence="3 7" id="KW-0808">Transferase</keyword>
<evidence type="ECO:0000256" key="1">
    <source>
        <dbReference type="ARBA" id="ARBA00001946"/>
    </source>
</evidence>
<comment type="similarity">
    <text evidence="2 7">Belongs to the FPP/GGPP synthase family.</text>
</comment>
<dbReference type="PANTHER" id="PTHR43281">
    <property type="entry name" value="FARNESYL DIPHOSPHATE SYNTHASE"/>
    <property type="match status" value="1"/>
</dbReference>
<dbReference type="InterPro" id="IPR000092">
    <property type="entry name" value="Polyprenyl_synt"/>
</dbReference>
<dbReference type="GO" id="GO:0004337">
    <property type="term" value="F:(2E,6E)-farnesyl diphosphate synthase activity"/>
    <property type="evidence" value="ECO:0007669"/>
    <property type="project" value="UniProtKB-EC"/>
</dbReference>
<proteinExistence type="inferred from homology"/>
<dbReference type="InterPro" id="IPR008949">
    <property type="entry name" value="Isoprenoid_synthase_dom_sf"/>
</dbReference>
<sequence length="250" mass="28622">MAETAKETGAYLEATRRRIDRYLKKSLPRAGAAPPRFLQAIDYAVFSGGKRVRPILLLYTNRLCGGRTEKALPAAAAVELIHTFSLIQDDLPSMDNDDLRRGKPTLHRAFEEYAALLASDYLLIRAFELLARHYPPEAALVKPIDRRRLTEIRKKKTAALFELVFRLGALTAGRIRMADDWAEYGRDFGLAFQLWDDLADEKKIEPAERMVRQLRRLNRELEKRQARLAPEAPVLDYFRNFLLQGAGPDR</sequence>
<protein>
    <submittedName>
        <fullName evidence="8">Farnesyl diphosphate synthase</fullName>
        <ecNumber evidence="8">2.5.1.10</ecNumber>
    </submittedName>
</protein>
<comment type="cofactor">
    <cofactor evidence="1">
        <name>Mg(2+)</name>
        <dbReference type="ChEBI" id="CHEBI:18420"/>
    </cofactor>
</comment>
<dbReference type="InterPro" id="IPR033749">
    <property type="entry name" value="Polyprenyl_synt_CS"/>
</dbReference>